<evidence type="ECO:0000256" key="1">
    <source>
        <dbReference type="SAM" id="MobiDB-lite"/>
    </source>
</evidence>
<organism evidence="2 3">
    <name type="scientific">Rhizophagus clarus</name>
    <dbReference type="NCBI Taxonomy" id="94130"/>
    <lineage>
        <taxon>Eukaryota</taxon>
        <taxon>Fungi</taxon>
        <taxon>Fungi incertae sedis</taxon>
        <taxon>Mucoromycota</taxon>
        <taxon>Glomeromycotina</taxon>
        <taxon>Glomeromycetes</taxon>
        <taxon>Glomerales</taxon>
        <taxon>Glomeraceae</taxon>
        <taxon>Rhizophagus</taxon>
    </lineage>
</organism>
<comment type="caution">
    <text evidence="2">The sequence shown here is derived from an EMBL/GenBank/DDBJ whole genome shotgun (WGS) entry which is preliminary data.</text>
</comment>
<feature type="compositionally biased region" description="Polar residues" evidence="1">
    <location>
        <begin position="107"/>
        <end position="118"/>
    </location>
</feature>
<feature type="compositionally biased region" description="Low complexity" evidence="1">
    <location>
        <begin position="78"/>
        <end position="89"/>
    </location>
</feature>
<dbReference type="EMBL" id="BLAL01000262">
    <property type="protein sequence ID" value="GES98085.1"/>
    <property type="molecule type" value="Genomic_DNA"/>
</dbReference>
<feature type="compositionally biased region" description="Low complexity" evidence="1">
    <location>
        <begin position="55"/>
        <end position="70"/>
    </location>
</feature>
<feature type="region of interest" description="Disordered" evidence="1">
    <location>
        <begin position="54"/>
        <end position="242"/>
    </location>
</feature>
<dbReference type="Proteomes" id="UP000615446">
    <property type="component" value="Unassembled WGS sequence"/>
</dbReference>
<accession>A0A8H3M5E5</accession>
<gene>
    <name evidence="2" type="ORF">RCL2_002464500</name>
</gene>
<feature type="compositionally biased region" description="Basic residues" evidence="1">
    <location>
        <begin position="160"/>
        <end position="173"/>
    </location>
</feature>
<sequence length="242" mass="27235">MRIYISGFYKGYSPKEELNTYHLINLTELDFESKFNNTSNTFDDNDDDDLFFRTPISNNSKKSSKKPLISSKKHKLSSSEPSNSSASSSEKSDSELPGTTKKDTDKNSSPSDSLKQPLQPTPHDYNKAPENLKELDNAPPVENEQDSNDNTAKILDNKKSTRGKKATRSKRSSKNSESKPQLRKSPLKRGGILDIAVNKIIEINDDDNIPQKSDTSFMDTESDYHTQNDDEMRDDDDDDASN</sequence>
<feature type="compositionally biased region" description="Basic and acidic residues" evidence="1">
    <location>
        <begin position="90"/>
        <end position="106"/>
    </location>
</feature>
<name>A0A8H3M5E5_9GLOM</name>
<feature type="compositionally biased region" description="Basic and acidic residues" evidence="1">
    <location>
        <begin position="124"/>
        <end position="136"/>
    </location>
</feature>
<evidence type="ECO:0000313" key="3">
    <source>
        <dbReference type="Proteomes" id="UP000615446"/>
    </source>
</evidence>
<feature type="compositionally biased region" description="Acidic residues" evidence="1">
    <location>
        <begin position="231"/>
        <end position="242"/>
    </location>
</feature>
<reference evidence="2" key="1">
    <citation type="submission" date="2019-10" db="EMBL/GenBank/DDBJ databases">
        <title>Conservation and host-specific expression of non-tandemly repeated heterogenous ribosome RNA gene in arbuscular mycorrhizal fungi.</title>
        <authorList>
            <person name="Maeda T."/>
            <person name="Kobayashi Y."/>
            <person name="Nakagawa T."/>
            <person name="Ezawa T."/>
            <person name="Yamaguchi K."/>
            <person name="Bino T."/>
            <person name="Nishimoto Y."/>
            <person name="Shigenobu S."/>
            <person name="Kawaguchi M."/>
        </authorList>
    </citation>
    <scope>NUCLEOTIDE SEQUENCE</scope>
    <source>
        <strain evidence="2">HR1</strain>
    </source>
</reference>
<proteinExistence type="predicted"/>
<feature type="compositionally biased region" description="Polar residues" evidence="1">
    <location>
        <begin position="210"/>
        <end position="219"/>
    </location>
</feature>
<protein>
    <submittedName>
        <fullName evidence="2">Uncharacterized protein</fullName>
    </submittedName>
</protein>
<dbReference type="AlphaFoldDB" id="A0A8H3M5E5"/>
<evidence type="ECO:0000313" key="2">
    <source>
        <dbReference type="EMBL" id="GES98085.1"/>
    </source>
</evidence>